<dbReference type="AlphaFoldDB" id="A0A2H1VMF3"/>
<accession>A0A2H1VMF3</accession>
<protein>
    <submittedName>
        <fullName evidence="1">SFRICE_020784</fullName>
    </submittedName>
</protein>
<proteinExistence type="predicted"/>
<reference evidence="1" key="1">
    <citation type="submission" date="2016-07" db="EMBL/GenBank/DDBJ databases">
        <authorList>
            <person name="Bretaudeau A."/>
        </authorList>
    </citation>
    <scope>NUCLEOTIDE SEQUENCE</scope>
    <source>
        <strain evidence="1">Rice</strain>
        <tissue evidence="1">Whole body</tissue>
    </source>
</reference>
<evidence type="ECO:0000313" key="1">
    <source>
        <dbReference type="EMBL" id="SOQ41622.1"/>
    </source>
</evidence>
<name>A0A2H1VMF3_SPOFR</name>
<gene>
    <name evidence="1" type="ORF">SFRICE_020784</name>
</gene>
<dbReference type="EMBL" id="ODYU01003195">
    <property type="protein sequence ID" value="SOQ41622.1"/>
    <property type="molecule type" value="Genomic_DNA"/>
</dbReference>
<organism evidence="1">
    <name type="scientific">Spodoptera frugiperda</name>
    <name type="common">Fall armyworm</name>
    <dbReference type="NCBI Taxonomy" id="7108"/>
    <lineage>
        <taxon>Eukaryota</taxon>
        <taxon>Metazoa</taxon>
        <taxon>Ecdysozoa</taxon>
        <taxon>Arthropoda</taxon>
        <taxon>Hexapoda</taxon>
        <taxon>Insecta</taxon>
        <taxon>Pterygota</taxon>
        <taxon>Neoptera</taxon>
        <taxon>Endopterygota</taxon>
        <taxon>Lepidoptera</taxon>
        <taxon>Glossata</taxon>
        <taxon>Ditrysia</taxon>
        <taxon>Noctuoidea</taxon>
        <taxon>Noctuidae</taxon>
        <taxon>Amphipyrinae</taxon>
        <taxon>Spodoptera</taxon>
    </lineage>
</organism>
<sequence>MAKGIRMFGTGVDGLLTYNLSMFRWELRLEETPGYNLCEDRPEDTVEHTVAVCPAWAEHRQVLRDVVGDGDLSRPALVQTMVRSERDWDAVSSFCEASCGLPSGFTGAPARKAAVGTGWFLVSQNLTLPLASPMAGEGAFPPEMCYATLLWMRLASTNHIHWDT</sequence>